<name>M5Q0N5_DESAF</name>
<evidence type="ECO:0000259" key="1">
    <source>
        <dbReference type="Pfam" id="PF00881"/>
    </source>
</evidence>
<gene>
    <name evidence="2" type="ORF">PCS_02386</name>
</gene>
<dbReference type="Pfam" id="PF00881">
    <property type="entry name" value="Nitroreductase"/>
    <property type="match status" value="1"/>
</dbReference>
<dbReference type="SUPFAM" id="SSF55469">
    <property type="entry name" value="FMN-dependent nitroreductase-like"/>
    <property type="match status" value="1"/>
</dbReference>
<comment type="caution">
    <text evidence="2">The sequence shown here is derived from an EMBL/GenBank/DDBJ whole genome shotgun (WGS) entry which is preliminary data.</text>
</comment>
<feature type="domain" description="Nitroreductase" evidence="1">
    <location>
        <begin position="11"/>
        <end position="67"/>
    </location>
</feature>
<protein>
    <submittedName>
        <fullName evidence="2">Nitroreductase</fullName>
    </submittedName>
</protein>
<dbReference type="AlphaFoldDB" id="M5Q0N5"/>
<reference evidence="2 3" key="1">
    <citation type="journal article" date="2013" name="Genome Announc.">
        <title>Draft Genome Sequence for Desulfovibrio africanus Strain PCS.</title>
        <authorList>
            <person name="Brown S.D."/>
            <person name="Utturkar S.M."/>
            <person name="Arkin A.P."/>
            <person name="Deutschbauer A.M."/>
            <person name="Elias D.A."/>
            <person name="Hazen T.C."/>
            <person name="Chakraborty R."/>
        </authorList>
    </citation>
    <scope>NUCLEOTIDE SEQUENCE [LARGE SCALE GENOMIC DNA]</scope>
    <source>
        <strain evidence="2 3">PCS</strain>
    </source>
</reference>
<evidence type="ECO:0000313" key="2">
    <source>
        <dbReference type="EMBL" id="EMG36851.1"/>
    </source>
</evidence>
<dbReference type="InterPro" id="IPR050627">
    <property type="entry name" value="Nitroreductase/BluB"/>
</dbReference>
<proteinExistence type="predicted"/>
<dbReference type="RefSeq" id="WP_005987462.1">
    <property type="nucleotide sequence ID" value="NZ_AOSV01000026.1"/>
</dbReference>
<accession>M5Q0N5</accession>
<dbReference type="Proteomes" id="UP000011922">
    <property type="component" value="Unassembled WGS sequence"/>
</dbReference>
<dbReference type="CDD" id="cd02062">
    <property type="entry name" value="Nitro_FMN_reductase"/>
    <property type="match status" value="1"/>
</dbReference>
<evidence type="ECO:0000313" key="3">
    <source>
        <dbReference type="Proteomes" id="UP000011922"/>
    </source>
</evidence>
<organism evidence="2 3">
    <name type="scientific">Desulfocurvibacter africanus PCS</name>
    <dbReference type="NCBI Taxonomy" id="1262666"/>
    <lineage>
        <taxon>Bacteria</taxon>
        <taxon>Pseudomonadati</taxon>
        <taxon>Thermodesulfobacteriota</taxon>
        <taxon>Desulfovibrionia</taxon>
        <taxon>Desulfovibrionales</taxon>
        <taxon>Desulfovibrionaceae</taxon>
        <taxon>Desulfocurvibacter</taxon>
    </lineage>
</organism>
<dbReference type="InterPro" id="IPR000415">
    <property type="entry name" value="Nitroreductase-like"/>
</dbReference>
<dbReference type="PANTHER" id="PTHR23026">
    <property type="entry name" value="NADPH NITROREDUCTASE"/>
    <property type="match status" value="1"/>
</dbReference>
<dbReference type="PATRIC" id="fig|1262666.3.peg.2426"/>
<dbReference type="OrthoDB" id="9802510at2"/>
<dbReference type="GO" id="GO:0016491">
    <property type="term" value="F:oxidoreductase activity"/>
    <property type="evidence" value="ECO:0007669"/>
    <property type="project" value="InterPro"/>
</dbReference>
<sequence>MERQNPVLTAIRERRSVRRYTGDPVTREELLRILEAGRWAPSGLNNQPWRFLVIQAGDARQEALASCSKYAPILRSASALICVFLDREAMYHEAKDHQSAGACIQNMLLAAHALDLGGVWLGEIINHSPQVMDALSLDSRLLELQAVIALGRPAHPGVSSRKELAELLLEEL</sequence>
<dbReference type="EMBL" id="AOSV01000026">
    <property type="protein sequence ID" value="EMG36851.1"/>
    <property type="molecule type" value="Genomic_DNA"/>
</dbReference>
<dbReference type="InterPro" id="IPR029479">
    <property type="entry name" value="Nitroreductase"/>
</dbReference>
<dbReference type="Gene3D" id="3.40.109.10">
    <property type="entry name" value="NADH Oxidase"/>
    <property type="match status" value="1"/>
</dbReference>
<dbReference type="PANTHER" id="PTHR23026:SF123">
    <property type="entry name" value="NAD(P)H NITROREDUCTASE RV3131-RELATED"/>
    <property type="match status" value="1"/>
</dbReference>